<dbReference type="EMBL" id="CM055732">
    <property type="protein sequence ID" value="KAJ8012036.1"/>
    <property type="molecule type" value="Genomic_DNA"/>
</dbReference>
<evidence type="ECO:0000313" key="2">
    <source>
        <dbReference type="Proteomes" id="UP001157502"/>
    </source>
</evidence>
<dbReference type="Proteomes" id="UP001157502">
    <property type="component" value="Chromosome 5"/>
</dbReference>
<keyword evidence="2" id="KW-1185">Reference proteome</keyword>
<name>A0ACC2H8H5_DALPE</name>
<organism evidence="1 2">
    <name type="scientific">Dallia pectoralis</name>
    <name type="common">Alaska blackfish</name>
    <dbReference type="NCBI Taxonomy" id="75939"/>
    <lineage>
        <taxon>Eukaryota</taxon>
        <taxon>Metazoa</taxon>
        <taxon>Chordata</taxon>
        <taxon>Craniata</taxon>
        <taxon>Vertebrata</taxon>
        <taxon>Euteleostomi</taxon>
        <taxon>Actinopterygii</taxon>
        <taxon>Neopterygii</taxon>
        <taxon>Teleostei</taxon>
        <taxon>Protacanthopterygii</taxon>
        <taxon>Esociformes</taxon>
        <taxon>Umbridae</taxon>
        <taxon>Dallia</taxon>
    </lineage>
</organism>
<evidence type="ECO:0000313" key="1">
    <source>
        <dbReference type="EMBL" id="KAJ8012036.1"/>
    </source>
</evidence>
<gene>
    <name evidence="1" type="ORF">DPEC_G00064520</name>
</gene>
<protein>
    <submittedName>
        <fullName evidence="1">Uncharacterized protein</fullName>
    </submittedName>
</protein>
<comment type="caution">
    <text evidence="1">The sequence shown here is derived from an EMBL/GenBank/DDBJ whole genome shotgun (WGS) entry which is preliminary data.</text>
</comment>
<accession>A0ACC2H8H5</accession>
<sequence>MSALEVLKLQWQMNSSISKKATVAALTRRTNNTGSPSLMRYCLLSVLQKELDEYKHLWNTHYSSRSPIPMCPTGEYCIMFI</sequence>
<proteinExistence type="predicted"/>
<reference evidence="1" key="1">
    <citation type="submission" date="2021-05" db="EMBL/GenBank/DDBJ databases">
        <authorList>
            <person name="Pan Q."/>
            <person name="Jouanno E."/>
            <person name="Zahm M."/>
            <person name="Klopp C."/>
            <person name="Cabau C."/>
            <person name="Louis A."/>
            <person name="Berthelot C."/>
            <person name="Parey E."/>
            <person name="Roest Crollius H."/>
            <person name="Montfort J."/>
            <person name="Robinson-Rechavi M."/>
            <person name="Bouchez O."/>
            <person name="Lampietro C."/>
            <person name="Lopez Roques C."/>
            <person name="Donnadieu C."/>
            <person name="Postlethwait J."/>
            <person name="Bobe J."/>
            <person name="Dillon D."/>
            <person name="Chandos A."/>
            <person name="von Hippel F."/>
            <person name="Guiguen Y."/>
        </authorList>
    </citation>
    <scope>NUCLEOTIDE SEQUENCE</scope>
    <source>
        <strain evidence="1">YG-Jan2019</strain>
    </source>
</reference>